<dbReference type="EMBL" id="CP081057">
    <property type="protein sequence ID" value="UWQ44030.1"/>
    <property type="molecule type" value="Genomic_DNA"/>
</dbReference>
<keyword evidence="2" id="KW-1185">Reference proteome</keyword>
<gene>
    <name evidence="1" type="ORF">K3718_21295</name>
</gene>
<sequence>MYEDMHEALKEKAHREDIFMYEIVDAALRAYGINPDEAGAENNENDSRSE</sequence>
<protein>
    <submittedName>
        <fullName evidence="1">Uncharacterized protein</fullName>
    </submittedName>
</protein>
<evidence type="ECO:0000313" key="1">
    <source>
        <dbReference type="EMBL" id="UWQ44030.1"/>
    </source>
</evidence>
<proteinExistence type="predicted"/>
<accession>A0ABY5WRI2</accession>
<geneLocation type="plasmid" evidence="1 2">
    <name>unnamed6</name>
</geneLocation>
<keyword evidence="1" id="KW-0614">Plasmid</keyword>
<dbReference type="Proteomes" id="UP001058514">
    <property type="component" value="Plasmid unnamed6"/>
</dbReference>
<evidence type="ECO:0000313" key="2">
    <source>
        <dbReference type="Proteomes" id="UP001058514"/>
    </source>
</evidence>
<dbReference type="RefSeq" id="WP_259966442.1">
    <property type="nucleotide sequence ID" value="NZ_CP081057.1"/>
</dbReference>
<name>A0ABY5WRI2_9RHOB</name>
<reference evidence="1" key="1">
    <citation type="submission" date="2021-08" db="EMBL/GenBank/DDBJ databases">
        <authorList>
            <person name="Nwanade C."/>
            <person name="Wang M."/>
            <person name="Masoudi A."/>
            <person name="Yu Z."/>
            <person name="Liu J."/>
        </authorList>
    </citation>
    <scope>NUCLEOTIDE SEQUENCE</scope>
    <source>
        <strain evidence="1">S166</strain>
        <plasmid evidence="1">unnamed6</plasmid>
    </source>
</reference>
<organism evidence="1 2">
    <name type="scientific">Leisingera aquaemixtae</name>
    <dbReference type="NCBI Taxonomy" id="1396826"/>
    <lineage>
        <taxon>Bacteria</taxon>
        <taxon>Pseudomonadati</taxon>
        <taxon>Pseudomonadota</taxon>
        <taxon>Alphaproteobacteria</taxon>
        <taxon>Rhodobacterales</taxon>
        <taxon>Roseobacteraceae</taxon>
        <taxon>Leisingera</taxon>
    </lineage>
</organism>